<dbReference type="GO" id="GO:0051287">
    <property type="term" value="F:NAD binding"/>
    <property type="evidence" value="ECO:0007669"/>
    <property type="project" value="InterPro"/>
</dbReference>
<keyword evidence="3" id="KW-0732">Signal</keyword>
<protein>
    <submittedName>
        <fullName evidence="5">Phosphoglycerate dehydrogenase-like enzyme</fullName>
    </submittedName>
</protein>
<accession>A0AAE3L4Q2</accession>
<dbReference type="Pfam" id="PF02826">
    <property type="entry name" value="2-Hacid_dh_C"/>
    <property type="match status" value="1"/>
</dbReference>
<name>A0AAE3L4Q2_9GAMM</name>
<organism evidence="5 6">
    <name type="scientific">Methylohalomonas lacus</name>
    <dbReference type="NCBI Taxonomy" id="398773"/>
    <lineage>
        <taxon>Bacteria</taxon>
        <taxon>Pseudomonadati</taxon>
        <taxon>Pseudomonadota</taxon>
        <taxon>Gammaproteobacteria</taxon>
        <taxon>Methylohalomonadales</taxon>
        <taxon>Methylohalomonadaceae</taxon>
        <taxon>Methylohalomonas</taxon>
    </lineage>
</organism>
<comment type="caution">
    <text evidence="5">The sequence shown here is derived from an EMBL/GenBank/DDBJ whole genome shotgun (WGS) entry which is preliminary data.</text>
</comment>
<reference evidence="5" key="1">
    <citation type="submission" date="2022-08" db="EMBL/GenBank/DDBJ databases">
        <title>Genomic Encyclopedia of Type Strains, Phase III (KMG-III): the genomes of soil and plant-associated and newly described type strains.</title>
        <authorList>
            <person name="Whitman W."/>
        </authorList>
    </citation>
    <scope>NUCLEOTIDE SEQUENCE</scope>
    <source>
        <strain evidence="5">HMT 1</strain>
    </source>
</reference>
<dbReference type="InterPro" id="IPR006140">
    <property type="entry name" value="D-isomer_DH_NAD-bd"/>
</dbReference>
<dbReference type="PANTHER" id="PTHR43333:SF1">
    <property type="entry name" value="D-ISOMER SPECIFIC 2-HYDROXYACID DEHYDROGENASE NAD-BINDING DOMAIN-CONTAINING PROTEIN"/>
    <property type="match status" value="1"/>
</dbReference>
<evidence type="ECO:0000256" key="3">
    <source>
        <dbReference type="SAM" id="SignalP"/>
    </source>
</evidence>
<dbReference type="Gene3D" id="3.40.50.720">
    <property type="entry name" value="NAD(P)-binding Rossmann-like Domain"/>
    <property type="match status" value="2"/>
</dbReference>
<evidence type="ECO:0000259" key="4">
    <source>
        <dbReference type="Pfam" id="PF02826"/>
    </source>
</evidence>
<dbReference type="SUPFAM" id="SSF51735">
    <property type="entry name" value="NAD(P)-binding Rossmann-fold domains"/>
    <property type="match status" value="1"/>
</dbReference>
<proteinExistence type="predicted"/>
<dbReference type="SUPFAM" id="SSF52283">
    <property type="entry name" value="Formate/glycerate dehydrogenase catalytic domain-like"/>
    <property type="match status" value="1"/>
</dbReference>
<dbReference type="FunFam" id="3.40.50.720:FF:000363">
    <property type="entry name" value="D-isomer specific 2-hydroxyacid dehydrogenase"/>
    <property type="match status" value="1"/>
</dbReference>
<dbReference type="InterPro" id="IPR036291">
    <property type="entry name" value="NAD(P)-bd_dom_sf"/>
</dbReference>
<dbReference type="GO" id="GO:0016491">
    <property type="term" value="F:oxidoreductase activity"/>
    <property type="evidence" value="ECO:0007669"/>
    <property type="project" value="UniProtKB-KW"/>
</dbReference>
<evidence type="ECO:0000313" key="6">
    <source>
        <dbReference type="Proteomes" id="UP001204445"/>
    </source>
</evidence>
<keyword evidence="6" id="KW-1185">Reference proteome</keyword>
<evidence type="ECO:0000256" key="1">
    <source>
        <dbReference type="ARBA" id="ARBA00023002"/>
    </source>
</evidence>
<evidence type="ECO:0000313" key="5">
    <source>
        <dbReference type="EMBL" id="MCS3904253.1"/>
    </source>
</evidence>
<dbReference type="EMBL" id="JANUCT010000018">
    <property type="protein sequence ID" value="MCS3904253.1"/>
    <property type="molecule type" value="Genomic_DNA"/>
</dbReference>
<dbReference type="AlphaFoldDB" id="A0AAE3L4Q2"/>
<feature type="chain" id="PRO_5042082230" evidence="3">
    <location>
        <begin position="22"/>
        <end position="367"/>
    </location>
</feature>
<keyword evidence="2" id="KW-0520">NAD</keyword>
<sequence length="367" mass="40050">MQRTITATLYLLFLLPGVIRADASAEQLIADYDLEVAATPVSERPGWQAPNRILVHGADEARMQWLQAAVPDVELIAVSGYDDARQHVADADGLIGLCSNDLLQAGDQLNWVQLYSAGVEYCVELPAFEQDPPLLTNMQRIAAPVIAEHVIAMMMTLSRNLETFIRAEANGEWRRGNEYTRDMRVIKGKTLLVVGLGGIGTEVAERAHALGMTVIATRNSKPEGPDFVAKVGLPPDLKDFITEADVVVNALPLTDKTRDLFDAGHFDRMKESALFINVGRGGTVVTDDLLAALENGGIAGAGLDVTDPEPLPSDHPLWQAPNTIITPHVATRSDLEGEARWRVVRENLRRYASGEPMLSVVDPERGY</sequence>
<feature type="signal peptide" evidence="3">
    <location>
        <begin position="1"/>
        <end position="21"/>
    </location>
</feature>
<gene>
    <name evidence="5" type="ORF">J2T55_002289</name>
</gene>
<dbReference type="CDD" id="cd05300">
    <property type="entry name" value="2-Hacid_dh_1"/>
    <property type="match status" value="1"/>
</dbReference>
<keyword evidence="1" id="KW-0560">Oxidoreductase</keyword>
<evidence type="ECO:0000256" key="2">
    <source>
        <dbReference type="ARBA" id="ARBA00023027"/>
    </source>
</evidence>
<feature type="domain" description="D-isomer specific 2-hydroxyacid dehydrogenase NAD-binding" evidence="4">
    <location>
        <begin position="151"/>
        <end position="330"/>
    </location>
</feature>
<dbReference type="RefSeq" id="WP_259056818.1">
    <property type="nucleotide sequence ID" value="NZ_JANUCT010000018.1"/>
</dbReference>
<dbReference type="PANTHER" id="PTHR43333">
    <property type="entry name" value="2-HACID_DH_C DOMAIN-CONTAINING PROTEIN"/>
    <property type="match status" value="1"/>
</dbReference>
<dbReference type="Proteomes" id="UP001204445">
    <property type="component" value="Unassembled WGS sequence"/>
</dbReference>